<accession>A0AC61R490</accession>
<evidence type="ECO:0000313" key="1">
    <source>
        <dbReference type="EMBL" id="TGY64578.1"/>
    </source>
</evidence>
<evidence type="ECO:0000313" key="2">
    <source>
        <dbReference type="Proteomes" id="UP000308836"/>
    </source>
</evidence>
<reference evidence="1" key="1">
    <citation type="submission" date="2019-04" db="EMBL/GenBank/DDBJ databases">
        <title>Microbes associate with the intestines of laboratory mice.</title>
        <authorList>
            <person name="Navarre W."/>
            <person name="Wong E."/>
            <person name="Huang K."/>
            <person name="Tropini C."/>
            <person name="Ng K."/>
            <person name="Yu B."/>
        </authorList>
    </citation>
    <scope>NUCLEOTIDE SEQUENCE</scope>
    <source>
        <strain evidence="1">NM09_H32</strain>
    </source>
</reference>
<gene>
    <name evidence="1" type="ORF">E5336_11970</name>
</gene>
<keyword evidence="2" id="KW-1185">Reference proteome</keyword>
<protein>
    <submittedName>
        <fullName evidence="1">NAD(P)-dependent oxidoreductase</fullName>
    </submittedName>
</protein>
<proteinExistence type="predicted"/>
<sequence length="405" mass="44100">MLNIQSEANRCLQCKIPRCRTGCPISTPIPQAIALFKLGKLQEAAQMLFDNNPLSLVCAIVCDHDKQCEGHCVKGIKESPVEWGSIERFISDTYLERVQIEKAPSTGKSVAVIGSGPAGMSAAIELIRRGHEVTVFEAQSEIGGMLRYGIPEFRLPKSILDRYAKKMKAAGIRFRLHTAVGSSITIEDMLRDGYQAVLISSGLWRAQALRVPGETLPNVCYGIHYLASPKSFEIGNRLAVIGTGNTAIDVARTALHQGVSYVTLYARRAQSNADPKERELALLEGAEFKSQMQISRITKDGPMFKAVRLDEQGQIVEIEETEQLEPADFTIIAASQGPKSKLIHTTPGLEGNARGLLKVDENSRTTVEGVFGAGDVVYGGKTVVEAVADAKKAVQAIDEYLKTKE</sequence>
<dbReference type="Proteomes" id="UP000308836">
    <property type="component" value="Unassembled WGS sequence"/>
</dbReference>
<organism evidence="1 2">
    <name type="scientific">Dubosiella muris</name>
    <dbReference type="NCBI Taxonomy" id="3038133"/>
    <lineage>
        <taxon>Bacteria</taxon>
        <taxon>Bacillati</taxon>
        <taxon>Bacillota</taxon>
        <taxon>Erysipelotrichia</taxon>
        <taxon>Erysipelotrichales</taxon>
        <taxon>Erysipelotrichaceae</taxon>
        <taxon>Dubosiella</taxon>
    </lineage>
</organism>
<name>A0AC61R490_9FIRM</name>
<comment type="caution">
    <text evidence="1">The sequence shown here is derived from an EMBL/GenBank/DDBJ whole genome shotgun (WGS) entry which is preliminary data.</text>
</comment>
<dbReference type="EMBL" id="SRYG01000039">
    <property type="protein sequence ID" value="TGY64578.1"/>
    <property type="molecule type" value="Genomic_DNA"/>
</dbReference>